<feature type="transmembrane region" description="Helical" evidence="1">
    <location>
        <begin position="36"/>
        <end position="54"/>
    </location>
</feature>
<keyword evidence="1" id="KW-0812">Transmembrane</keyword>
<dbReference type="Proteomes" id="UP000092582">
    <property type="component" value="Chromosome 1"/>
</dbReference>
<keyword evidence="1" id="KW-1133">Transmembrane helix</keyword>
<feature type="transmembrane region" description="Helical" evidence="1">
    <location>
        <begin position="12"/>
        <end position="30"/>
    </location>
</feature>
<dbReference type="STRING" id="670052.PA27867_2275"/>
<gene>
    <name evidence="2" type="ORF">PA27867_2275</name>
</gene>
<dbReference type="AlphaFoldDB" id="A0A1B1BKQ4"/>
<keyword evidence="3" id="KW-1185">Reference proteome</keyword>
<organism evidence="2 3">
    <name type="scientific">Cryobacterium arcticum</name>
    <dbReference type="NCBI Taxonomy" id="670052"/>
    <lineage>
        <taxon>Bacteria</taxon>
        <taxon>Bacillati</taxon>
        <taxon>Actinomycetota</taxon>
        <taxon>Actinomycetes</taxon>
        <taxon>Micrococcales</taxon>
        <taxon>Microbacteriaceae</taxon>
        <taxon>Cryobacterium</taxon>
    </lineage>
</organism>
<evidence type="ECO:0000256" key="1">
    <source>
        <dbReference type="SAM" id="Phobius"/>
    </source>
</evidence>
<dbReference type="KEGG" id="cart:PA27867_2275"/>
<name>A0A1B1BKQ4_9MICO</name>
<evidence type="ECO:0000313" key="3">
    <source>
        <dbReference type="Proteomes" id="UP000092582"/>
    </source>
</evidence>
<protein>
    <submittedName>
        <fullName evidence="2">Uncharacterized protein</fullName>
    </submittedName>
</protein>
<reference evidence="2 3" key="1">
    <citation type="submission" date="2016-06" db="EMBL/GenBank/DDBJ databases">
        <title>Genome sequencing of Cryobacterium arcticum PAMC 27867.</title>
        <authorList>
            <person name="Lee J."/>
            <person name="Kim O.-S."/>
        </authorList>
    </citation>
    <scope>NUCLEOTIDE SEQUENCE [LARGE SCALE GENOMIC DNA]</scope>
    <source>
        <strain evidence="2 3">PAMC 27867</strain>
    </source>
</reference>
<evidence type="ECO:0000313" key="2">
    <source>
        <dbReference type="EMBL" id="ANP73227.1"/>
    </source>
</evidence>
<keyword evidence="1" id="KW-0472">Membrane</keyword>
<accession>A0A1B1BKQ4</accession>
<proteinExistence type="predicted"/>
<dbReference type="EMBL" id="CP016282">
    <property type="protein sequence ID" value="ANP73227.1"/>
    <property type="molecule type" value="Genomic_DNA"/>
</dbReference>
<dbReference type="RefSeq" id="WP_066596478.1">
    <property type="nucleotide sequence ID" value="NZ_CP016282.1"/>
</dbReference>
<sequence>MSKIAERLPVSVPNAAVIGALLVGATLAGLRGNGVGAIILAAMAIGWAGIALYARSSRADDRSRVGI</sequence>